<accession>W4LQ16</accession>
<dbReference type="EMBL" id="AZHW01000370">
    <property type="protein sequence ID" value="ETX00169.1"/>
    <property type="molecule type" value="Genomic_DNA"/>
</dbReference>
<keyword evidence="2" id="KW-1185">Reference proteome</keyword>
<sequence>MQHGLKTLRRLHTGRIGFKFGSGLDVVTPLAQKLDDLLINRIDRLADIIHAGTLVW</sequence>
<name>W4LQ16_ENTF1</name>
<gene>
    <name evidence="1" type="ORF">ETSY1_12200</name>
</gene>
<comment type="caution">
    <text evidence="1">The sequence shown here is derived from an EMBL/GenBank/DDBJ whole genome shotgun (WGS) entry which is preliminary data.</text>
</comment>
<dbReference type="HOGENOM" id="CLU_3005560_0_0_7"/>
<proteinExistence type="predicted"/>
<protein>
    <submittedName>
        <fullName evidence="1">Uncharacterized protein</fullName>
    </submittedName>
</protein>
<organism evidence="1 2">
    <name type="scientific">Entotheonella factor</name>
    <dbReference type="NCBI Taxonomy" id="1429438"/>
    <lineage>
        <taxon>Bacteria</taxon>
        <taxon>Pseudomonadati</taxon>
        <taxon>Nitrospinota/Tectimicrobiota group</taxon>
        <taxon>Candidatus Tectimicrobiota</taxon>
        <taxon>Candidatus Entotheonellia</taxon>
        <taxon>Candidatus Entotheonellales</taxon>
        <taxon>Candidatus Entotheonellaceae</taxon>
        <taxon>Candidatus Entotheonella</taxon>
    </lineage>
</organism>
<reference evidence="1 2" key="1">
    <citation type="journal article" date="2014" name="Nature">
        <title>An environmental bacterial taxon with a large and distinct metabolic repertoire.</title>
        <authorList>
            <person name="Wilson M.C."/>
            <person name="Mori T."/>
            <person name="Ruckert C."/>
            <person name="Uria A.R."/>
            <person name="Helf M.J."/>
            <person name="Takada K."/>
            <person name="Gernert C."/>
            <person name="Steffens U.A."/>
            <person name="Heycke N."/>
            <person name="Schmitt S."/>
            <person name="Rinke C."/>
            <person name="Helfrich E.J."/>
            <person name="Brachmann A.O."/>
            <person name="Gurgui C."/>
            <person name="Wakimoto T."/>
            <person name="Kracht M."/>
            <person name="Crusemann M."/>
            <person name="Hentschel U."/>
            <person name="Abe I."/>
            <person name="Matsunaga S."/>
            <person name="Kalinowski J."/>
            <person name="Takeyama H."/>
            <person name="Piel J."/>
        </authorList>
    </citation>
    <scope>NUCLEOTIDE SEQUENCE [LARGE SCALE GENOMIC DNA]</scope>
    <source>
        <strain evidence="2">TSY1</strain>
    </source>
</reference>
<evidence type="ECO:0000313" key="1">
    <source>
        <dbReference type="EMBL" id="ETX00169.1"/>
    </source>
</evidence>
<dbReference type="AlphaFoldDB" id="W4LQ16"/>
<evidence type="ECO:0000313" key="2">
    <source>
        <dbReference type="Proteomes" id="UP000019141"/>
    </source>
</evidence>
<dbReference type="Proteomes" id="UP000019141">
    <property type="component" value="Unassembled WGS sequence"/>
</dbReference>